<dbReference type="AlphaFoldDB" id="A0A5M3MC70"/>
<comment type="caution">
    <text evidence="3">The sequence shown here is derived from an EMBL/GenBank/DDBJ whole genome shotgun (WGS) entry which is preliminary data.</text>
</comment>
<dbReference type="Pfam" id="PF13391">
    <property type="entry name" value="HNH_2"/>
    <property type="match status" value="1"/>
</dbReference>
<evidence type="ECO:0000256" key="1">
    <source>
        <dbReference type="SAM" id="MobiDB-lite"/>
    </source>
</evidence>
<reference evidence="4" key="1">
    <citation type="journal article" date="2012" name="Science">
        <title>The Paleozoic origin of enzymatic lignin decomposition reconstructed from 31 fungal genomes.</title>
        <authorList>
            <person name="Floudas D."/>
            <person name="Binder M."/>
            <person name="Riley R."/>
            <person name="Barry K."/>
            <person name="Blanchette R.A."/>
            <person name="Henrissat B."/>
            <person name="Martinez A.T."/>
            <person name="Otillar R."/>
            <person name="Spatafora J.W."/>
            <person name="Yadav J.S."/>
            <person name="Aerts A."/>
            <person name="Benoit I."/>
            <person name="Boyd A."/>
            <person name="Carlson A."/>
            <person name="Copeland A."/>
            <person name="Coutinho P.M."/>
            <person name="de Vries R.P."/>
            <person name="Ferreira P."/>
            <person name="Findley K."/>
            <person name="Foster B."/>
            <person name="Gaskell J."/>
            <person name="Glotzer D."/>
            <person name="Gorecki P."/>
            <person name="Heitman J."/>
            <person name="Hesse C."/>
            <person name="Hori C."/>
            <person name="Igarashi K."/>
            <person name="Jurgens J.A."/>
            <person name="Kallen N."/>
            <person name="Kersten P."/>
            <person name="Kohler A."/>
            <person name="Kuees U."/>
            <person name="Kumar T.K.A."/>
            <person name="Kuo A."/>
            <person name="LaButti K."/>
            <person name="Larrondo L.F."/>
            <person name="Lindquist E."/>
            <person name="Ling A."/>
            <person name="Lombard V."/>
            <person name="Lucas S."/>
            <person name="Lundell T."/>
            <person name="Martin R."/>
            <person name="McLaughlin D.J."/>
            <person name="Morgenstern I."/>
            <person name="Morin E."/>
            <person name="Murat C."/>
            <person name="Nagy L.G."/>
            <person name="Nolan M."/>
            <person name="Ohm R.A."/>
            <person name="Patyshakuliyeva A."/>
            <person name="Rokas A."/>
            <person name="Ruiz-Duenas F.J."/>
            <person name="Sabat G."/>
            <person name="Salamov A."/>
            <person name="Samejima M."/>
            <person name="Schmutz J."/>
            <person name="Slot J.C."/>
            <person name="St John F."/>
            <person name="Stenlid J."/>
            <person name="Sun H."/>
            <person name="Sun S."/>
            <person name="Syed K."/>
            <person name="Tsang A."/>
            <person name="Wiebenga A."/>
            <person name="Young D."/>
            <person name="Pisabarro A."/>
            <person name="Eastwood D.C."/>
            <person name="Martin F."/>
            <person name="Cullen D."/>
            <person name="Grigoriev I.V."/>
            <person name="Hibbett D.S."/>
        </authorList>
    </citation>
    <scope>NUCLEOTIDE SEQUENCE [LARGE SCALE GENOMIC DNA]</scope>
    <source>
        <strain evidence="4">RWD-64-598 SS2</strain>
    </source>
</reference>
<feature type="region of interest" description="Disordered" evidence="1">
    <location>
        <begin position="1"/>
        <end position="70"/>
    </location>
</feature>
<evidence type="ECO:0000259" key="2">
    <source>
        <dbReference type="Pfam" id="PF13391"/>
    </source>
</evidence>
<keyword evidence="4" id="KW-1185">Reference proteome</keyword>
<feature type="compositionally biased region" description="Polar residues" evidence="1">
    <location>
        <begin position="98"/>
        <end position="131"/>
    </location>
</feature>
<feature type="region of interest" description="Disordered" evidence="1">
    <location>
        <begin position="85"/>
        <end position="131"/>
    </location>
</feature>
<dbReference type="RefSeq" id="XP_007773166.1">
    <property type="nucleotide sequence ID" value="XM_007774976.1"/>
</dbReference>
<protein>
    <recommendedName>
        <fullName evidence="2">HNH nuclease domain-containing protein</fullName>
    </recommendedName>
</protein>
<dbReference type="EMBL" id="JH711585">
    <property type="protein sequence ID" value="EIW76842.1"/>
    <property type="molecule type" value="Genomic_DNA"/>
</dbReference>
<proteinExistence type="predicted"/>
<dbReference type="KEGG" id="cput:CONPUDRAFT_139484"/>
<accession>A0A5M3MC70</accession>
<evidence type="ECO:0000313" key="4">
    <source>
        <dbReference type="Proteomes" id="UP000053558"/>
    </source>
</evidence>
<dbReference type="GeneID" id="19201358"/>
<name>A0A5M3MC70_CONPW</name>
<dbReference type="InterPro" id="IPR003615">
    <property type="entry name" value="HNH_nuc"/>
</dbReference>
<feature type="compositionally biased region" description="Polar residues" evidence="1">
    <location>
        <begin position="56"/>
        <end position="70"/>
    </location>
</feature>
<evidence type="ECO:0000313" key="3">
    <source>
        <dbReference type="EMBL" id="EIW76842.1"/>
    </source>
</evidence>
<feature type="compositionally biased region" description="Low complexity" evidence="1">
    <location>
        <begin position="1"/>
        <end position="12"/>
    </location>
</feature>
<organism evidence="3 4">
    <name type="scientific">Coniophora puteana (strain RWD-64-598)</name>
    <name type="common">Brown rot fungus</name>
    <dbReference type="NCBI Taxonomy" id="741705"/>
    <lineage>
        <taxon>Eukaryota</taxon>
        <taxon>Fungi</taxon>
        <taxon>Dikarya</taxon>
        <taxon>Basidiomycota</taxon>
        <taxon>Agaricomycotina</taxon>
        <taxon>Agaricomycetes</taxon>
        <taxon>Agaricomycetidae</taxon>
        <taxon>Boletales</taxon>
        <taxon>Coniophorineae</taxon>
        <taxon>Coniophoraceae</taxon>
        <taxon>Coniophora</taxon>
    </lineage>
</organism>
<gene>
    <name evidence="3" type="ORF">CONPUDRAFT_139484</name>
</gene>
<feature type="domain" description="HNH nuclease" evidence="2">
    <location>
        <begin position="180"/>
        <end position="243"/>
    </location>
</feature>
<sequence>MAGSQTSKGSSSRSRKRRIHERSSSPTEIRAGSASRTPSDRIVSYDARQGDARRGIQSTGRPTYSSSRATLPSLASAFALDRNDYRDSDAPASEAGALNSSTSAQDINSDVQSINEPRTPTMKPQSGTAASLQADNTDEWLKNLPMDIPNLYITPEKQSDSRSVQQRRLAIELAPAGDRCLLTNVSGKCIHGCHLVANSHYKIEKKQNYPLSKAWGDDFDINSRWNMFFLRADIHILYDGFEWMLIPKPDTLKRIVEVSGQRGKPGAISITEEFAPRKQRRTYEYYFLPHPKMRAPIDRYHVTTETVPSTSEGGQETRDCYEHRQCFTFPYSDIPPIESHVPPHLVIFDAMRKFIHIDNLKEQAALYELLQSILDSYHGHEDGIPDAAKYLDTMRRLFLHDWKLQVFLKKKKGEGKA</sequence>
<dbReference type="OrthoDB" id="2689408at2759"/>
<dbReference type="Proteomes" id="UP000053558">
    <property type="component" value="Unassembled WGS sequence"/>
</dbReference>